<proteinExistence type="predicted"/>
<evidence type="ECO:0000313" key="2">
    <source>
        <dbReference type="Proteomes" id="UP001497700"/>
    </source>
</evidence>
<reference evidence="1 2" key="1">
    <citation type="journal article" date="2022" name="New Phytol.">
        <title>Ecological generalism drives hyperdiversity of secondary metabolite gene clusters in xylarialean endophytes.</title>
        <authorList>
            <person name="Franco M.E.E."/>
            <person name="Wisecaver J.H."/>
            <person name="Arnold A.E."/>
            <person name="Ju Y.M."/>
            <person name="Slot J.C."/>
            <person name="Ahrendt S."/>
            <person name="Moore L.P."/>
            <person name="Eastman K.E."/>
            <person name="Scott K."/>
            <person name="Konkel Z."/>
            <person name="Mondo S.J."/>
            <person name="Kuo A."/>
            <person name="Hayes R.D."/>
            <person name="Haridas S."/>
            <person name="Andreopoulos B."/>
            <person name="Riley R."/>
            <person name="LaButti K."/>
            <person name="Pangilinan J."/>
            <person name="Lipzen A."/>
            <person name="Amirebrahimi M."/>
            <person name="Yan J."/>
            <person name="Adam C."/>
            <person name="Keymanesh K."/>
            <person name="Ng V."/>
            <person name="Louie K."/>
            <person name="Northen T."/>
            <person name="Drula E."/>
            <person name="Henrissat B."/>
            <person name="Hsieh H.M."/>
            <person name="Youens-Clark K."/>
            <person name="Lutzoni F."/>
            <person name="Miadlikowska J."/>
            <person name="Eastwood D.C."/>
            <person name="Hamelin R.C."/>
            <person name="Grigoriev I.V."/>
            <person name="U'Ren J.M."/>
        </authorList>
    </citation>
    <scope>NUCLEOTIDE SEQUENCE [LARGE SCALE GENOMIC DNA]</scope>
    <source>
        <strain evidence="1 2">CBS 119005</strain>
    </source>
</reference>
<dbReference type="EMBL" id="MU393483">
    <property type="protein sequence ID" value="KAI4864633.1"/>
    <property type="molecule type" value="Genomic_DNA"/>
</dbReference>
<evidence type="ECO:0000313" key="1">
    <source>
        <dbReference type="EMBL" id="KAI4864633.1"/>
    </source>
</evidence>
<comment type="caution">
    <text evidence="1">The sequence shown here is derived from an EMBL/GenBank/DDBJ whole genome shotgun (WGS) entry which is preliminary data.</text>
</comment>
<gene>
    <name evidence="1" type="ORF">F4820DRAFT_422952</name>
</gene>
<protein>
    <submittedName>
        <fullName evidence="1">Uncharacterized protein</fullName>
    </submittedName>
</protein>
<accession>A0ACB9YZJ1</accession>
<dbReference type="Proteomes" id="UP001497700">
    <property type="component" value="Unassembled WGS sequence"/>
</dbReference>
<sequence length="153" mass="16211">MKTFATIMAAGLIATGASAQRATVTNKCAAPINVQSFPYDGSTAGPLTTLAPNGTFSENLRPSGSTVKIDTDKTLAHPLFFGYSFSSNPDYVYYELSSEWGNPFGKSHNILTPGSGCEVFDCAAFDAGCYSRPEAKKVYGCPEPVDLSLTLCL</sequence>
<keyword evidence="2" id="KW-1185">Reference proteome</keyword>
<name>A0ACB9YZJ1_9PEZI</name>
<organism evidence="1 2">
    <name type="scientific">Hypoxylon rubiginosum</name>
    <dbReference type="NCBI Taxonomy" id="110542"/>
    <lineage>
        <taxon>Eukaryota</taxon>
        <taxon>Fungi</taxon>
        <taxon>Dikarya</taxon>
        <taxon>Ascomycota</taxon>
        <taxon>Pezizomycotina</taxon>
        <taxon>Sordariomycetes</taxon>
        <taxon>Xylariomycetidae</taxon>
        <taxon>Xylariales</taxon>
        <taxon>Hypoxylaceae</taxon>
        <taxon>Hypoxylon</taxon>
    </lineage>
</organism>